<evidence type="ECO:0000256" key="10">
    <source>
        <dbReference type="SAM" id="Phobius"/>
    </source>
</evidence>
<feature type="transmembrane region" description="Helical" evidence="10">
    <location>
        <begin position="6"/>
        <end position="26"/>
    </location>
</feature>
<dbReference type="PANTHER" id="PTHR30574:SF1">
    <property type="entry name" value="SULPHUR TRANSPORT DOMAIN-CONTAINING PROTEIN"/>
    <property type="match status" value="1"/>
</dbReference>
<evidence type="ECO:0000256" key="4">
    <source>
        <dbReference type="ARBA" id="ARBA00022519"/>
    </source>
</evidence>
<evidence type="ECO:0000313" key="12">
    <source>
        <dbReference type="Proteomes" id="UP000782519"/>
    </source>
</evidence>
<evidence type="ECO:0000256" key="7">
    <source>
        <dbReference type="ARBA" id="ARBA00023136"/>
    </source>
</evidence>
<dbReference type="AlphaFoldDB" id="A0A933RZ25"/>
<evidence type="ECO:0000256" key="9">
    <source>
        <dbReference type="SAM" id="MobiDB-lite"/>
    </source>
</evidence>
<dbReference type="InterPro" id="IPR007272">
    <property type="entry name" value="Sulf_transp_TsuA/YedE"/>
</dbReference>
<dbReference type="Proteomes" id="UP000782519">
    <property type="component" value="Unassembled WGS sequence"/>
</dbReference>
<keyword evidence="4" id="KW-0997">Cell inner membrane</keyword>
<keyword evidence="7 10" id="KW-0472">Membrane</keyword>
<name>A0A933RZ25_RHOPL</name>
<dbReference type="PANTHER" id="PTHR30574">
    <property type="entry name" value="INNER MEMBRANE PROTEIN YEDE"/>
    <property type="match status" value="1"/>
</dbReference>
<dbReference type="EMBL" id="JACRJB010000052">
    <property type="protein sequence ID" value="MBI5131335.1"/>
    <property type="molecule type" value="Genomic_DNA"/>
</dbReference>
<dbReference type="GO" id="GO:0005886">
    <property type="term" value="C:plasma membrane"/>
    <property type="evidence" value="ECO:0007669"/>
    <property type="project" value="UniProtKB-SubCell"/>
</dbReference>
<evidence type="ECO:0000256" key="3">
    <source>
        <dbReference type="ARBA" id="ARBA00022475"/>
    </source>
</evidence>
<feature type="transmembrane region" description="Helical" evidence="10">
    <location>
        <begin position="173"/>
        <end position="190"/>
    </location>
</feature>
<feature type="transmembrane region" description="Helical" evidence="10">
    <location>
        <begin position="87"/>
        <end position="110"/>
    </location>
</feature>
<feature type="transmembrane region" description="Helical" evidence="10">
    <location>
        <begin position="117"/>
        <end position="138"/>
    </location>
</feature>
<dbReference type="Pfam" id="PF04143">
    <property type="entry name" value="Sulf_transp"/>
    <property type="match status" value="1"/>
</dbReference>
<keyword evidence="3" id="KW-1003">Cell membrane</keyword>
<comment type="subcellular location">
    <subcellularLocation>
        <location evidence="1">Cell inner membrane</location>
        <topology evidence="1">Multi-pass membrane protein</topology>
    </subcellularLocation>
</comment>
<organism evidence="11 12">
    <name type="scientific">Rhodopseudomonas palustris</name>
    <dbReference type="NCBI Taxonomy" id="1076"/>
    <lineage>
        <taxon>Bacteria</taxon>
        <taxon>Pseudomonadati</taxon>
        <taxon>Pseudomonadota</taxon>
        <taxon>Alphaproteobacteria</taxon>
        <taxon>Hyphomicrobiales</taxon>
        <taxon>Nitrobacteraceae</taxon>
        <taxon>Rhodopseudomonas</taxon>
    </lineage>
</organism>
<comment type="caution">
    <text evidence="11">The sequence shown here is derived from an EMBL/GenBank/DDBJ whole genome shotgun (WGS) entry which is preliminary data.</text>
</comment>
<feature type="transmembrane region" description="Helical" evidence="10">
    <location>
        <begin position="202"/>
        <end position="219"/>
    </location>
</feature>
<gene>
    <name evidence="11" type="ORF">HZA66_18010</name>
</gene>
<feature type="compositionally biased region" description="Low complexity" evidence="9">
    <location>
        <begin position="371"/>
        <end position="382"/>
    </location>
</feature>
<sequence length="402" mass="41493">MQVTSAWLLALTGLCVGTAAGFFVRLARLCSFGAVEDALMGGDTRRLRIFGLALGIAMIGTQALVIGGALDPDQTNYTAAALPLTSILIGSVLFGVGMAMVGTCGFGSLVRLGAGDLRSFVVILVLGGAAYATLRGVFSGFRITVLEQLSVAMPDGVSADLASLGRHLLGVDLRAAIAALGGGLLCLLAFGDKRLRRTPRLLTAGVALGVLTVLGWLATTKLPDEFAGPAHPQSLTFVSAIGKAVYAGLLNAANFADFGVGTVFGVVLGSFLAAWRADELRWEAFDDDHEMRRHLGGAALMGVGGILTGGCTIGQGITAGSMLALSWPIAVGGMMLGARMGIAVLIDGSPAELIRRRWSSLRGFFQRQGKASLRASDSSSRLPAVPSDAQRRTAPPSPAKSH</sequence>
<protein>
    <submittedName>
        <fullName evidence="11">YeeE/YedE family protein</fullName>
    </submittedName>
</protein>
<feature type="transmembrane region" description="Helical" evidence="10">
    <location>
        <begin position="47"/>
        <end position="67"/>
    </location>
</feature>
<feature type="transmembrane region" description="Helical" evidence="10">
    <location>
        <begin position="324"/>
        <end position="346"/>
    </location>
</feature>
<accession>A0A933RZ25</accession>
<keyword evidence="6 10" id="KW-1133">Transmembrane helix</keyword>
<evidence type="ECO:0000256" key="2">
    <source>
        <dbReference type="ARBA" id="ARBA00022448"/>
    </source>
</evidence>
<feature type="transmembrane region" description="Helical" evidence="10">
    <location>
        <begin position="255"/>
        <end position="275"/>
    </location>
</feature>
<reference evidence="11" key="1">
    <citation type="submission" date="2020-07" db="EMBL/GenBank/DDBJ databases">
        <title>Huge and variable diversity of episymbiotic CPR bacteria and DPANN archaea in groundwater ecosystems.</title>
        <authorList>
            <person name="He C.Y."/>
            <person name="Keren R."/>
            <person name="Whittaker M."/>
            <person name="Farag I.F."/>
            <person name="Doudna J."/>
            <person name="Cate J.H.D."/>
            <person name="Banfield J.F."/>
        </authorList>
    </citation>
    <scope>NUCLEOTIDE SEQUENCE</scope>
    <source>
        <strain evidence="11">NC_groundwater_1818_Pr3_B-0.1um_66_35</strain>
    </source>
</reference>
<proteinExistence type="inferred from homology"/>
<evidence type="ECO:0000256" key="5">
    <source>
        <dbReference type="ARBA" id="ARBA00022692"/>
    </source>
</evidence>
<evidence type="ECO:0000256" key="6">
    <source>
        <dbReference type="ARBA" id="ARBA00022989"/>
    </source>
</evidence>
<evidence type="ECO:0000313" key="11">
    <source>
        <dbReference type="EMBL" id="MBI5131335.1"/>
    </source>
</evidence>
<evidence type="ECO:0000256" key="1">
    <source>
        <dbReference type="ARBA" id="ARBA00004429"/>
    </source>
</evidence>
<keyword evidence="2" id="KW-0813">Transport</keyword>
<keyword evidence="5 10" id="KW-0812">Transmembrane</keyword>
<comment type="similarity">
    <text evidence="8">Belongs to the TsuA/YedE (TC 9.B.102) family.</text>
</comment>
<evidence type="ECO:0000256" key="8">
    <source>
        <dbReference type="ARBA" id="ARBA00035655"/>
    </source>
</evidence>
<feature type="region of interest" description="Disordered" evidence="9">
    <location>
        <begin position="369"/>
        <end position="402"/>
    </location>
</feature>
<feature type="transmembrane region" description="Helical" evidence="10">
    <location>
        <begin position="295"/>
        <end position="318"/>
    </location>
</feature>